<dbReference type="PANTHER" id="PTHR34108:SF1">
    <property type="entry name" value="SEPTUM SITE-DETERMINING PROTEIN MINC"/>
    <property type="match status" value="1"/>
</dbReference>
<feature type="domain" description="Septum formation inhibitor MinC N-terminal" evidence="9">
    <location>
        <begin position="5"/>
        <end position="75"/>
    </location>
</feature>
<evidence type="ECO:0000313" key="11">
    <source>
        <dbReference type="Proteomes" id="UP000187485"/>
    </source>
</evidence>
<evidence type="ECO:0000259" key="8">
    <source>
        <dbReference type="Pfam" id="PF03775"/>
    </source>
</evidence>
<name>A0A1L8CXK1_9THEO</name>
<comment type="function">
    <text evidence="5 7">Cell division inhibitor that blocks the formation of polar Z ring septums. Rapidly oscillates between the poles of the cell to destabilize FtsZ filaments that have formed before they mature into polar Z rings. Prevents FtsZ polymerization.</text>
</comment>
<feature type="domain" description="Septum formation inhibitor MinC C-terminal" evidence="8">
    <location>
        <begin position="110"/>
        <end position="206"/>
    </location>
</feature>
<sequence>MPEPVQIKGTPKGLLVMLNSQDFSLLKSSLIEKMEKAKGFFRGAKFTIIPGQNISLTSAEKDELETICSQYGLILEQEPLTLPIDKTRDMLKAMLNSIEAVEGKECEILVRNFRNGQTYHSEKSLLIFGDVNPGAEISAQGNIIVWGSLRGIAHAGYPDNEKAQVIALNLVPAQIRIGKYFTRAQDSPGNRPYPEKAIVEEGHVIIEKY</sequence>
<keyword evidence="2 7" id="KW-0132">Cell division</keyword>
<evidence type="ECO:0000256" key="5">
    <source>
        <dbReference type="ARBA" id="ARBA00025606"/>
    </source>
</evidence>
<evidence type="ECO:0000256" key="3">
    <source>
        <dbReference type="ARBA" id="ARBA00023210"/>
    </source>
</evidence>
<dbReference type="OrthoDB" id="9790810at2"/>
<evidence type="ECO:0000256" key="4">
    <source>
        <dbReference type="ARBA" id="ARBA00023306"/>
    </source>
</evidence>
<dbReference type="HAMAP" id="MF_00267">
    <property type="entry name" value="MinC"/>
    <property type="match status" value="1"/>
</dbReference>
<evidence type="ECO:0000259" key="9">
    <source>
        <dbReference type="Pfam" id="PF05209"/>
    </source>
</evidence>
<evidence type="ECO:0000256" key="1">
    <source>
        <dbReference type="ARBA" id="ARBA00006291"/>
    </source>
</evidence>
<evidence type="ECO:0000256" key="7">
    <source>
        <dbReference type="HAMAP-Rule" id="MF_00267"/>
    </source>
</evidence>
<organism evidence="10 11">
    <name type="scientific">Carboxydothermus pertinax</name>
    <dbReference type="NCBI Taxonomy" id="870242"/>
    <lineage>
        <taxon>Bacteria</taxon>
        <taxon>Bacillati</taxon>
        <taxon>Bacillota</taxon>
        <taxon>Clostridia</taxon>
        <taxon>Thermoanaerobacterales</taxon>
        <taxon>Thermoanaerobacteraceae</taxon>
        <taxon>Carboxydothermus</taxon>
    </lineage>
</organism>
<dbReference type="STRING" id="870242.cpu_21580"/>
<keyword evidence="3 7" id="KW-0717">Septation</keyword>
<dbReference type="Pfam" id="PF03775">
    <property type="entry name" value="MinC_C"/>
    <property type="match status" value="1"/>
</dbReference>
<comment type="subunit">
    <text evidence="6 7">Interacts with MinD and FtsZ.</text>
</comment>
<dbReference type="InterPro" id="IPR013033">
    <property type="entry name" value="MinC"/>
</dbReference>
<comment type="caution">
    <text evidence="10">The sequence shown here is derived from an EMBL/GenBank/DDBJ whole genome shotgun (WGS) entry which is preliminary data.</text>
</comment>
<gene>
    <name evidence="7" type="primary">minC</name>
    <name evidence="10" type="ORF">cpu_21580</name>
</gene>
<dbReference type="InterPro" id="IPR016098">
    <property type="entry name" value="CAP/MinC_C"/>
</dbReference>
<dbReference type="InterPro" id="IPR005526">
    <property type="entry name" value="Septum_form_inhib_MinC_C"/>
</dbReference>
<dbReference type="SUPFAM" id="SSF63848">
    <property type="entry name" value="Cell-division inhibitor MinC, C-terminal domain"/>
    <property type="match status" value="1"/>
</dbReference>
<accession>A0A1L8CXK1</accession>
<dbReference type="Gene3D" id="3.30.160.540">
    <property type="match status" value="1"/>
</dbReference>
<evidence type="ECO:0000313" key="10">
    <source>
        <dbReference type="EMBL" id="GAV23648.1"/>
    </source>
</evidence>
<dbReference type="GO" id="GO:0000917">
    <property type="term" value="P:division septum assembly"/>
    <property type="evidence" value="ECO:0007669"/>
    <property type="project" value="UniProtKB-KW"/>
</dbReference>
<keyword evidence="11" id="KW-1185">Reference proteome</keyword>
<dbReference type="AlphaFoldDB" id="A0A1L8CXK1"/>
<dbReference type="InterPro" id="IPR007874">
    <property type="entry name" value="MinC_N"/>
</dbReference>
<evidence type="ECO:0000256" key="2">
    <source>
        <dbReference type="ARBA" id="ARBA00022618"/>
    </source>
</evidence>
<dbReference type="GO" id="GO:0051302">
    <property type="term" value="P:regulation of cell division"/>
    <property type="evidence" value="ECO:0007669"/>
    <property type="project" value="InterPro"/>
</dbReference>
<dbReference type="Gene3D" id="2.160.20.70">
    <property type="match status" value="1"/>
</dbReference>
<keyword evidence="4 7" id="KW-0131">Cell cycle</keyword>
<proteinExistence type="inferred from homology"/>
<dbReference type="GO" id="GO:1901891">
    <property type="term" value="P:regulation of cell septum assembly"/>
    <property type="evidence" value="ECO:0007669"/>
    <property type="project" value="InterPro"/>
</dbReference>
<comment type="similarity">
    <text evidence="1 7">Belongs to the MinC family.</text>
</comment>
<dbReference type="Pfam" id="PF05209">
    <property type="entry name" value="MinC_N"/>
    <property type="match status" value="1"/>
</dbReference>
<dbReference type="InterPro" id="IPR036145">
    <property type="entry name" value="MinC_C_sf"/>
</dbReference>
<dbReference type="EMBL" id="BDJK01000055">
    <property type="protein sequence ID" value="GAV23648.1"/>
    <property type="molecule type" value="Genomic_DNA"/>
</dbReference>
<dbReference type="RefSeq" id="WP_159434007.1">
    <property type="nucleotide sequence ID" value="NZ_BDJK01000055.1"/>
</dbReference>
<reference evidence="11" key="1">
    <citation type="submission" date="2016-12" db="EMBL/GenBank/DDBJ databases">
        <title>Draft Genome Sequences od Carboxydothermus pertinax and islandicus, Hydrogenogenic Carboxydotrophic Bacteria.</title>
        <authorList>
            <person name="Fukuyama Y."/>
            <person name="Ohmae K."/>
            <person name="Yoneda Y."/>
            <person name="Yoshida T."/>
            <person name="Sako Y."/>
        </authorList>
    </citation>
    <scope>NUCLEOTIDE SEQUENCE [LARGE SCALE GENOMIC DNA]</scope>
    <source>
        <strain evidence="11">Ug1</strain>
    </source>
</reference>
<dbReference type="GO" id="GO:0000902">
    <property type="term" value="P:cell morphogenesis"/>
    <property type="evidence" value="ECO:0007669"/>
    <property type="project" value="InterPro"/>
</dbReference>
<protein>
    <recommendedName>
        <fullName evidence="7">Probable septum site-determining protein MinC</fullName>
    </recommendedName>
</protein>
<dbReference type="PANTHER" id="PTHR34108">
    <property type="entry name" value="SEPTUM SITE-DETERMINING PROTEIN MINC"/>
    <property type="match status" value="1"/>
</dbReference>
<evidence type="ECO:0000256" key="6">
    <source>
        <dbReference type="ARBA" id="ARBA00046874"/>
    </source>
</evidence>
<dbReference type="Proteomes" id="UP000187485">
    <property type="component" value="Unassembled WGS sequence"/>
</dbReference>